<evidence type="ECO:0000256" key="3">
    <source>
        <dbReference type="PROSITE-ProRule" id="PRU00221"/>
    </source>
</evidence>
<name>A0AAE0LI78_9CHLO</name>
<keyword evidence="5" id="KW-1185">Reference proteome</keyword>
<accession>A0AAE0LI78</accession>
<organism evidence="4 5">
    <name type="scientific">Cymbomonas tetramitiformis</name>
    <dbReference type="NCBI Taxonomy" id="36881"/>
    <lineage>
        <taxon>Eukaryota</taxon>
        <taxon>Viridiplantae</taxon>
        <taxon>Chlorophyta</taxon>
        <taxon>Pyramimonadophyceae</taxon>
        <taxon>Pyramimonadales</taxon>
        <taxon>Pyramimonadaceae</taxon>
        <taxon>Cymbomonas</taxon>
    </lineage>
</organism>
<dbReference type="InterPro" id="IPR011047">
    <property type="entry name" value="Quinoprotein_ADH-like_sf"/>
</dbReference>
<keyword evidence="1 3" id="KW-0853">WD repeat</keyword>
<protein>
    <recommendedName>
        <fullName evidence="6">Mitotic checkpoint protein</fullName>
    </recommendedName>
</protein>
<proteinExistence type="predicted"/>
<keyword evidence="2" id="KW-0677">Repeat</keyword>
<evidence type="ECO:0000313" key="5">
    <source>
        <dbReference type="Proteomes" id="UP001190700"/>
    </source>
</evidence>
<dbReference type="InterPro" id="IPR001680">
    <property type="entry name" value="WD40_rpt"/>
</dbReference>
<evidence type="ECO:0000313" key="4">
    <source>
        <dbReference type="EMBL" id="KAK3286306.1"/>
    </source>
</evidence>
<gene>
    <name evidence="4" type="ORF">CYMTET_6134</name>
</gene>
<dbReference type="Gene3D" id="2.130.10.10">
    <property type="entry name" value="YVTN repeat-like/Quinoprotein amine dehydrogenase"/>
    <property type="match status" value="1"/>
</dbReference>
<evidence type="ECO:0000256" key="1">
    <source>
        <dbReference type="ARBA" id="ARBA00022574"/>
    </source>
</evidence>
<evidence type="ECO:0008006" key="6">
    <source>
        <dbReference type="Google" id="ProtNLM"/>
    </source>
</evidence>
<evidence type="ECO:0000256" key="2">
    <source>
        <dbReference type="ARBA" id="ARBA00022737"/>
    </source>
</evidence>
<comment type="caution">
    <text evidence="4">The sequence shown here is derived from an EMBL/GenBank/DDBJ whole genome shotgun (WGS) entry which is preliminary data.</text>
</comment>
<dbReference type="PANTHER" id="PTHR10971">
    <property type="entry name" value="MRNA EXPORT FACTOR AND BUB3"/>
    <property type="match status" value="1"/>
</dbReference>
<dbReference type="EMBL" id="LGRX02001343">
    <property type="protein sequence ID" value="KAK3286306.1"/>
    <property type="molecule type" value="Genomic_DNA"/>
</dbReference>
<dbReference type="AlphaFoldDB" id="A0AAE0LI78"/>
<reference evidence="4 5" key="1">
    <citation type="journal article" date="2015" name="Genome Biol. Evol.">
        <title>Comparative Genomics of a Bacterivorous Green Alga Reveals Evolutionary Causalities and Consequences of Phago-Mixotrophic Mode of Nutrition.</title>
        <authorList>
            <person name="Burns J.A."/>
            <person name="Paasch A."/>
            <person name="Narechania A."/>
            <person name="Kim E."/>
        </authorList>
    </citation>
    <scope>NUCLEOTIDE SEQUENCE [LARGE SCALE GENOMIC DNA]</scope>
    <source>
        <strain evidence="4 5">PLY_AMNH</strain>
    </source>
</reference>
<dbReference type="Proteomes" id="UP001190700">
    <property type="component" value="Unassembled WGS sequence"/>
</dbReference>
<dbReference type="SUPFAM" id="SSF50998">
    <property type="entry name" value="Quinoprotein alcohol dehydrogenase-like"/>
    <property type="match status" value="1"/>
</dbReference>
<dbReference type="Pfam" id="PF00400">
    <property type="entry name" value="WD40"/>
    <property type="match status" value="1"/>
</dbReference>
<sequence>MIFKRAAYHLEFGAGSAPISHGTLYVSKYLCTTWRLKHVEGKDVAFPVNSIVFHPLYGTFATGGCDGFVNIWDGNNKKRLHQYPKYPTSVSALAFNASGTMLVVAASYTFEQGDKDHPPDALYVRAVHDGEVKPKAKMAR</sequence>
<feature type="repeat" description="WD" evidence="3">
    <location>
        <begin position="48"/>
        <end position="82"/>
    </location>
</feature>
<dbReference type="InterPro" id="IPR015943">
    <property type="entry name" value="WD40/YVTN_repeat-like_dom_sf"/>
</dbReference>
<dbReference type="PROSITE" id="PS50082">
    <property type="entry name" value="WD_REPEATS_2"/>
    <property type="match status" value="1"/>
</dbReference>